<comment type="caution">
    <text evidence="4">The sequence shown here is derived from an EMBL/GenBank/DDBJ whole genome shotgun (WGS) entry which is preliminary data.</text>
</comment>
<dbReference type="EMBL" id="FCNX02000011">
    <property type="protein sequence ID" value="SAK83564.1"/>
    <property type="molecule type" value="Genomic_DNA"/>
</dbReference>
<sequence length="172" mass="18878">MELTLVRSLVEMHAGTVLARSAGLGHGAEFIVQLPLSESNGDATENATRHKDAERLNSRILIVDDNRDAAQILCMLLRLRGAHVKALHDGASALAALDDFLPDVVLLDIGMPGMGGYELARHLRARADGSRYTLIAITGWAQREDRQRSREAGIEHHFVKPIDMAALDRVLR</sequence>
<dbReference type="PANTHER" id="PTHR43547">
    <property type="entry name" value="TWO-COMPONENT HISTIDINE KINASE"/>
    <property type="match status" value="1"/>
</dbReference>
<name>A0A158CMG4_9BURK</name>
<gene>
    <name evidence="4" type="ORF">AWB77_04299</name>
</gene>
<reference evidence="4" key="1">
    <citation type="submission" date="2016-01" db="EMBL/GenBank/DDBJ databases">
        <authorList>
            <person name="Peeters C."/>
        </authorList>
    </citation>
    <scope>NUCLEOTIDE SEQUENCE</scope>
    <source>
        <strain evidence="4">LMG 29320</strain>
    </source>
</reference>
<dbReference type="SUPFAM" id="SSF52172">
    <property type="entry name" value="CheY-like"/>
    <property type="match status" value="1"/>
</dbReference>
<keyword evidence="1 2" id="KW-0597">Phosphoprotein</keyword>
<dbReference type="STRING" id="1777138.AWB77_04299"/>
<keyword evidence="5" id="KW-1185">Reference proteome</keyword>
<dbReference type="InterPro" id="IPR001789">
    <property type="entry name" value="Sig_transdc_resp-reg_receiver"/>
</dbReference>
<evidence type="ECO:0000313" key="5">
    <source>
        <dbReference type="Proteomes" id="UP000054903"/>
    </source>
</evidence>
<feature type="domain" description="Response regulatory" evidence="3">
    <location>
        <begin position="59"/>
        <end position="172"/>
    </location>
</feature>
<accession>A0A158CMG4</accession>
<proteinExistence type="predicted"/>
<evidence type="ECO:0000259" key="3">
    <source>
        <dbReference type="PROSITE" id="PS50110"/>
    </source>
</evidence>
<feature type="modified residue" description="4-aspartylphosphate" evidence="2">
    <location>
        <position position="108"/>
    </location>
</feature>
<evidence type="ECO:0000313" key="4">
    <source>
        <dbReference type="EMBL" id="SAK83564.1"/>
    </source>
</evidence>
<dbReference type="PANTHER" id="PTHR43547:SF2">
    <property type="entry name" value="HYBRID SIGNAL TRANSDUCTION HISTIDINE KINASE C"/>
    <property type="match status" value="1"/>
</dbReference>
<dbReference type="Pfam" id="PF00072">
    <property type="entry name" value="Response_reg"/>
    <property type="match status" value="1"/>
</dbReference>
<dbReference type="InterPro" id="IPR011006">
    <property type="entry name" value="CheY-like_superfamily"/>
</dbReference>
<dbReference type="RefSeq" id="WP_157694856.1">
    <property type="nucleotide sequence ID" value="NZ_FCNX02000011.1"/>
</dbReference>
<keyword evidence="4" id="KW-0418">Kinase</keyword>
<organism evidence="4 5">
    <name type="scientific">Caballeronia fortuita</name>
    <dbReference type="NCBI Taxonomy" id="1777138"/>
    <lineage>
        <taxon>Bacteria</taxon>
        <taxon>Pseudomonadati</taxon>
        <taxon>Pseudomonadota</taxon>
        <taxon>Betaproteobacteria</taxon>
        <taxon>Burkholderiales</taxon>
        <taxon>Burkholderiaceae</taxon>
        <taxon>Caballeronia</taxon>
    </lineage>
</organism>
<dbReference type="OrthoDB" id="5421695at2"/>
<dbReference type="SMART" id="SM00448">
    <property type="entry name" value="REC"/>
    <property type="match status" value="1"/>
</dbReference>
<dbReference type="GO" id="GO:0000155">
    <property type="term" value="F:phosphorelay sensor kinase activity"/>
    <property type="evidence" value="ECO:0007669"/>
    <property type="project" value="TreeGrafter"/>
</dbReference>
<dbReference type="AlphaFoldDB" id="A0A158CMG4"/>
<evidence type="ECO:0000256" key="1">
    <source>
        <dbReference type="ARBA" id="ARBA00022553"/>
    </source>
</evidence>
<dbReference type="PROSITE" id="PS50110">
    <property type="entry name" value="RESPONSE_REGULATORY"/>
    <property type="match status" value="1"/>
</dbReference>
<keyword evidence="4" id="KW-0808">Transferase</keyword>
<dbReference type="Gene3D" id="3.40.50.2300">
    <property type="match status" value="1"/>
</dbReference>
<protein>
    <submittedName>
        <fullName evidence="4">PAS/PAC sensor hybrid histidine kinase</fullName>
    </submittedName>
</protein>
<dbReference type="CDD" id="cd17580">
    <property type="entry name" value="REC_2_DhkD-like"/>
    <property type="match status" value="1"/>
</dbReference>
<dbReference type="Proteomes" id="UP000054903">
    <property type="component" value="Unassembled WGS sequence"/>
</dbReference>
<evidence type="ECO:0000256" key="2">
    <source>
        <dbReference type="PROSITE-ProRule" id="PRU00169"/>
    </source>
</evidence>